<dbReference type="Proteomes" id="UP000772812">
    <property type="component" value="Unassembled WGS sequence"/>
</dbReference>
<keyword evidence="2" id="KW-1185">Reference proteome</keyword>
<evidence type="ECO:0008006" key="3">
    <source>
        <dbReference type="Google" id="ProtNLM"/>
    </source>
</evidence>
<comment type="caution">
    <text evidence="1">The sequence shown here is derived from an EMBL/GenBank/DDBJ whole genome shotgun (WGS) entry which is preliminary data.</text>
</comment>
<dbReference type="EMBL" id="JAACYA010000002">
    <property type="protein sequence ID" value="MBK3332806.1"/>
    <property type="molecule type" value="Genomic_DNA"/>
</dbReference>
<sequence>MNTQTLIEKLLIKKAKEKKTITYSQLAQEISKLSEGKFPQKGKVMSLLLTRYLHSICSSCVSKNLPMLGSIVVSKKTGKPSDGFFKFASKLYGIKLTTDEQKEKFWQNEIRKVFEVFKD</sequence>
<protein>
    <recommendedName>
        <fullName evidence="3">HTH HARE-type domain-containing protein</fullName>
    </recommendedName>
</protein>
<evidence type="ECO:0000313" key="2">
    <source>
        <dbReference type="Proteomes" id="UP000772812"/>
    </source>
</evidence>
<reference evidence="1 2" key="1">
    <citation type="journal article" date="2021" name="Syst. Appl. Microbiol.">
        <title>Persephonella atlantica sp. nov.: How to adapt to physico-chemical gradients in high temperature hydrothermal habitats.</title>
        <authorList>
            <person name="Francois D.X."/>
            <person name="Godfroy A."/>
            <person name="Mathien C."/>
            <person name="Aube J."/>
            <person name="Cathalot C."/>
            <person name="Lesongeur F."/>
            <person name="L'Haridon S."/>
            <person name="Philippon X."/>
            <person name="Roussel E.G."/>
        </authorList>
    </citation>
    <scope>NUCLEOTIDE SEQUENCE [LARGE SCALE GENOMIC DNA]</scope>
    <source>
        <strain evidence="1 2">MO1340</strain>
    </source>
</reference>
<organism evidence="1 2">
    <name type="scientific">Persephonella atlantica</name>
    <dbReference type="NCBI Taxonomy" id="2699429"/>
    <lineage>
        <taxon>Bacteria</taxon>
        <taxon>Pseudomonadati</taxon>
        <taxon>Aquificota</taxon>
        <taxon>Aquificia</taxon>
        <taxon>Aquificales</taxon>
        <taxon>Hydrogenothermaceae</taxon>
        <taxon>Persephonella</taxon>
    </lineage>
</organism>
<name>A0ABS1GIP6_9AQUI</name>
<evidence type="ECO:0000313" key="1">
    <source>
        <dbReference type="EMBL" id="MBK3332806.1"/>
    </source>
</evidence>
<gene>
    <name evidence="1" type="ORF">GWK41_06965</name>
</gene>
<accession>A0ABS1GIP6</accession>
<dbReference type="RefSeq" id="WP_200674217.1">
    <property type="nucleotide sequence ID" value="NZ_JAACYA010000002.1"/>
</dbReference>
<proteinExistence type="predicted"/>